<gene>
    <name evidence="1" type="ORF">KN1_22060</name>
</gene>
<dbReference type="AlphaFoldDB" id="A0A8D5U7S4"/>
<evidence type="ECO:0000313" key="2">
    <source>
        <dbReference type="Proteomes" id="UP000825123"/>
    </source>
</evidence>
<dbReference type="EMBL" id="AP024597">
    <property type="protein sequence ID" value="BCU70909.1"/>
    <property type="molecule type" value="Genomic_DNA"/>
</dbReference>
<protein>
    <submittedName>
        <fullName evidence="1">Uncharacterized protein</fullName>
    </submittedName>
</protein>
<dbReference type="Gene3D" id="1.10.10.10">
    <property type="entry name" value="Winged helix-like DNA-binding domain superfamily/Winged helix DNA-binding domain"/>
    <property type="match status" value="1"/>
</dbReference>
<dbReference type="InterPro" id="IPR036390">
    <property type="entry name" value="WH_DNA-bd_sf"/>
</dbReference>
<dbReference type="GeneID" id="66163937"/>
<proteinExistence type="predicted"/>
<sequence>MPGELSLVLFVLEHVRFILDHFKFHFFAVLSAKLSVKEVKVLYKMVILGPISSYRLSQECDLPSATAWRILKKLAKEGYVKMGYRSFYITPKGLIAVFRSEGDERIKRLVSIKLKEEWKYEGSDSEIYTFLNEIVKLSDEGRFNVDNLCFNHPTSLAAFLYPFADDLSDTSKKIIAFYMLKIFPPIPITPSCRGVIGFRENGEPYAIAMDCTKEGLRLNFSCECIKRMVCTNSNLTKKQ</sequence>
<organism evidence="1 2">
    <name type="scientific">Stygiolobus caldivivus</name>
    <dbReference type="NCBI Taxonomy" id="2824673"/>
    <lineage>
        <taxon>Archaea</taxon>
        <taxon>Thermoproteota</taxon>
        <taxon>Thermoprotei</taxon>
        <taxon>Sulfolobales</taxon>
        <taxon>Sulfolobaceae</taxon>
        <taxon>Stygiolobus</taxon>
    </lineage>
</organism>
<accession>A0A8D5U7S4</accession>
<dbReference type="SUPFAM" id="SSF46785">
    <property type="entry name" value="Winged helix' DNA-binding domain"/>
    <property type="match status" value="1"/>
</dbReference>
<keyword evidence="2" id="KW-1185">Reference proteome</keyword>
<dbReference type="KEGG" id="csty:KN1_22060"/>
<evidence type="ECO:0000313" key="1">
    <source>
        <dbReference type="EMBL" id="BCU70909.1"/>
    </source>
</evidence>
<reference evidence="1 2" key="1">
    <citation type="submission" date="2021-04" db="EMBL/GenBank/DDBJ databases">
        <title>Complete genome sequence of Stygiolobus sp. KN-1.</title>
        <authorList>
            <person name="Nakamura K."/>
            <person name="Sakai H."/>
            <person name="Kurosawa N."/>
        </authorList>
    </citation>
    <scope>NUCLEOTIDE SEQUENCE [LARGE SCALE GENOMIC DNA]</scope>
    <source>
        <strain evidence="1 2">KN-1</strain>
    </source>
</reference>
<dbReference type="Proteomes" id="UP000825123">
    <property type="component" value="Chromosome"/>
</dbReference>
<name>A0A8D5U7S4_9CREN</name>
<dbReference type="RefSeq" id="WP_221287585.1">
    <property type="nucleotide sequence ID" value="NZ_AP024597.1"/>
</dbReference>
<dbReference type="InterPro" id="IPR036388">
    <property type="entry name" value="WH-like_DNA-bd_sf"/>
</dbReference>